<dbReference type="Proteomes" id="UP000009168">
    <property type="component" value="Unassembled WGS sequence"/>
</dbReference>
<feature type="transmembrane region" description="Helical" evidence="6">
    <location>
        <begin position="511"/>
        <end position="530"/>
    </location>
</feature>
<dbReference type="InterPro" id="IPR020846">
    <property type="entry name" value="MFS_dom"/>
</dbReference>
<feature type="transmembrane region" description="Helical" evidence="6">
    <location>
        <begin position="450"/>
        <end position="470"/>
    </location>
</feature>
<evidence type="ECO:0000313" key="8">
    <source>
        <dbReference type="EMBL" id="EAR97527.2"/>
    </source>
</evidence>
<dbReference type="GeneID" id="7843613"/>
<name>I7M8A9_TETTS</name>
<keyword evidence="3 6" id="KW-1133">Transmembrane helix</keyword>
<feature type="transmembrane region" description="Helical" evidence="6">
    <location>
        <begin position="338"/>
        <end position="361"/>
    </location>
</feature>
<feature type="transmembrane region" description="Helical" evidence="6">
    <location>
        <begin position="367"/>
        <end position="387"/>
    </location>
</feature>
<dbReference type="KEGG" id="tet:TTHERM_00437760"/>
<proteinExistence type="predicted"/>
<dbReference type="InterPro" id="IPR036259">
    <property type="entry name" value="MFS_trans_sf"/>
</dbReference>
<dbReference type="PANTHER" id="PTHR24064">
    <property type="entry name" value="SOLUTE CARRIER FAMILY 22 MEMBER"/>
    <property type="match status" value="1"/>
</dbReference>
<keyword evidence="2 6" id="KW-0812">Transmembrane</keyword>
<evidence type="ECO:0000256" key="5">
    <source>
        <dbReference type="SAM" id="Coils"/>
    </source>
</evidence>
<dbReference type="eggNOG" id="KOG0255">
    <property type="taxonomic scope" value="Eukaryota"/>
</dbReference>
<keyword evidence="9" id="KW-1185">Reference proteome</keyword>
<dbReference type="Pfam" id="PF00083">
    <property type="entry name" value="Sugar_tr"/>
    <property type="match status" value="1"/>
</dbReference>
<feature type="transmembrane region" description="Helical" evidence="6">
    <location>
        <begin position="131"/>
        <end position="155"/>
    </location>
</feature>
<gene>
    <name evidence="8" type="ORF">TTHERM_00437760</name>
</gene>
<reference evidence="9" key="1">
    <citation type="journal article" date="2006" name="PLoS Biol.">
        <title>Macronuclear genome sequence of the ciliate Tetrahymena thermophila, a model eukaryote.</title>
        <authorList>
            <person name="Eisen J.A."/>
            <person name="Coyne R.S."/>
            <person name="Wu M."/>
            <person name="Wu D."/>
            <person name="Thiagarajan M."/>
            <person name="Wortman J.R."/>
            <person name="Badger J.H."/>
            <person name="Ren Q."/>
            <person name="Amedeo P."/>
            <person name="Jones K.M."/>
            <person name="Tallon L.J."/>
            <person name="Delcher A.L."/>
            <person name="Salzberg S.L."/>
            <person name="Silva J.C."/>
            <person name="Haas B.J."/>
            <person name="Majoros W.H."/>
            <person name="Farzad M."/>
            <person name="Carlton J.M."/>
            <person name="Smith R.K. Jr."/>
            <person name="Garg J."/>
            <person name="Pearlman R.E."/>
            <person name="Karrer K.M."/>
            <person name="Sun L."/>
            <person name="Manning G."/>
            <person name="Elde N.C."/>
            <person name="Turkewitz A.P."/>
            <person name="Asai D.J."/>
            <person name="Wilkes D.E."/>
            <person name="Wang Y."/>
            <person name="Cai H."/>
            <person name="Collins K."/>
            <person name="Stewart B.A."/>
            <person name="Lee S.R."/>
            <person name="Wilamowska K."/>
            <person name="Weinberg Z."/>
            <person name="Ruzzo W.L."/>
            <person name="Wloga D."/>
            <person name="Gaertig J."/>
            <person name="Frankel J."/>
            <person name="Tsao C.-C."/>
            <person name="Gorovsky M.A."/>
            <person name="Keeling P.J."/>
            <person name="Waller R.F."/>
            <person name="Patron N.J."/>
            <person name="Cherry J.M."/>
            <person name="Stover N.A."/>
            <person name="Krieger C.J."/>
            <person name="del Toro C."/>
            <person name="Ryder H.F."/>
            <person name="Williamson S.C."/>
            <person name="Barbeau R.A."/>
            <person name="Hamilton E.P."/>
            <person name="Orias E."/>
        </authorList>
    </citation>
    <scope>NUCLEOTIDE SEQUENCE [LARGE SCALE GENOMIC DNA]</scope>
    <source>
        <strain evidence="9">SB210</strain>
    </source>
</reference>
<evidence type="ECO:0000259" key="7">
    <source>
        <dbReference type="PROSITE" id="PS50850"/>
    </source>
</evidence>
<organism evidence="8 9">
    <name type="scientific">Tetrahymena thermophila (strain SB210)</name>
    <dbReference type="NCBI Taxonomy" id="312017"/>
    <lineage>
        <taxon>Eukaryota</taxon>
        <taxon>Sar</taxon>
        <taxon>Alveolata</taxon>
        <taxon>Ciliophora</taxon>
        <taxon>Intramacronucleata</taxon>
        <taxon>Oligohymenophorea</taxon>
        <taxon>Hymenostomatida</taxon>
        <taxon>Tetrahymenina</taxon>
        <taxon>Tetrahymenidae</taxon>
        <taxon>Tetrahymena</taxon>
    </lineage>
</organism>
<evidence type="ECO:0000256" key="1">
    <source>
        <dbReference type="ARBA" id="ARBA00004141"/>
    </source>
</evidence>
<dbReference type="RefSeq" id="XP_001017772.2">
    <property type="nucleotide sequence ID" value="XM_001017772.2"/>
</dbReference>
<dbReference type="AlphaFoldDB" id="I7M8A9"/>
<evidence type="ECO:0000256" key="4">
    <source>
        <dbReference type="ARBA" id="ARBA00023136"/>
    </source>
</evidence>
<evidence type="ECO:0000313" key="9">
    <source>
        <dbReference type="Proteomes" id="UP000009168"/>
    </source>
</evidence>
<dbReference type="GO" id="GO:0016020">
    <property type="term" value="C:membrane"/>
    <property type="evidence" value="ECO:0007669"/>
    <property type="project" value="UniProtKB-SubCell"/>
</dbReference>
<dbReference type="PROSITE" id="PS50850">
    <property type="entry name" value="MFS"/>
    <property type="match status" value="1"/>
</dbReference>
<sequence>MILQNVLLYHRQICGISIMIIWTYSIQIDLLQISIKNTLFKFVYSINQLDARSMHIINSQQLKKKQNQFQILHLMNNSSTYENESQDTREQQEQLENQLIQQHENQTSDQSNKLIEEYLQKAGGFNRYQKIMLIFFFFVMMIISMVNLSQSFIYLPPKFICDQSEQKAFSKVVKQGYGETNINSEYYDKLHRQIQTDINNSEQKQTYQENIQNNVECEESEGGCKAQILAPNQKSTYAIQLEMYCDQSEFREIACSLLFVGSVIGSILLGIVGDIFGRKKILIMSWAASSLSIVGITLAQSIPLLIVMNFTFGFFSQPVQNLLLLLVNEETSESHRQFSSQMLMVAWAIGEICLLPLAYLINDYRDLMFYWIMIPSLLLNIPLFFVIESPSYCLSKNLLDKTIQCFQKLAKFNKKEFEIGDQLFQVDFHKDFKDESIWFNIFALFKFKSLRGITIASSLIMICTYVFYFGSEFALEGVGYSLYLNQAVASFGELIPLLVGVFIIPKIRRKVGSIIANIGCILICLSYSIFSDNALQTSFVGLLRVSNGFQFGIFQVYIPELFPTQVRSVGTGIIFGLGNLGSVLAPYIVSQASKIELPNMVLIGLVGVIGFLACFFLQETLNKPLENQIRELKNQDQSTNIFSSDKKENVK</sequence>
<dbReference type="InParanoid" id="I7M8A9"/>
<protein>
    <submittedName>
        <fullName evidence="8">MFS transporter</fullName>
    </submittedName>
</protein>
<comment type="subcellular location">
    <subcellularLocation>
        <location evidence="1">Membrane</location>
        <topology evidence="1">Multi-pass membrane protein</topology>
    </subcellularLocation>
</comment>
<keyword evidence="5" id="KW-0175">Coiled coil</keyword>
<keyword evidence="4 6" id="KW-0472">Membrane</keyword>
<dbReference type="Gene3D" id="1.20.1250.20">
    <property type="entry name" value="MFS general substrate transporter like domains"/>
    <property type="match status" value="1"/>
</dbReference>
<evidence type="ECO:0000256" key="2">
    <source>
        <dbReference type="ARBA" id="ARBA00022692"/>
    </source>
</evidence>
<feature type="domain" description="Major facilitator superfamily (MFS) profile" evidence="7">
    <location>
        <begin position="135"/>
        <end position="622"/>
    </location>
</feature>
<feature type="transmembrane region" description="Helical" evidence="6">
    <location>
        <begin position="569"/>
        <end position="589"/>
    </location>
</feature>
<dbReference type="STRING" id="312017.I7M8A9"/>
<feature type="coiled-coil region" evidence="5">
    <location>
        <begin position="78"/>
        <end position="105"/>
    </location>
</feature>
<feature type="transmembrane region" description="Helical" evidence="6">
    <location>
        <begin position="6"/>
        <end position="26"/>
    </location>
</feature>
<feature type="transmembrane region" description="Helical" evidence="6">
    <location>
        <begin position="281"/>
        <end position="299"/>
    </location>
</feature>
<dbReference type="SUPFAM" id="SSF103473">
    <property type="entry name" value="MFS general substrate transporter"/>
    <property type="match status" value="1"/>
</dbReference>
<evidence type="ECO:0000256" key="6">
    <source>
        <dbReference type="SAM" id="Phobius"/>
    </source>
</evidence>
<feature type="transmembrane region" description="Helical" evidence="6">
    <location>
        <begin position="601"/>
        <end position="618"/>
    </location>
</feature>
<evidence type="ECO:0000256" key="3">
    <source>
        <dbReference type="ARBA" id="ARBA00022989"/>
    </source>
</evidence>
<dbReference type="OrthoDB" id="2261376at2759"/>
<dbReference type="EMBL" id="GG662663">
    <property type="protein sequence ID" value="EAR97527.2"/>
    <property type="molecule type" value="Genomic_DNA"/>
</dbReference>
<accession>I7M8A9</accession>
<feature type="transmembrane region" description="Helical" evidence="6">
    <location>
        <begin position="482"/>
        <end position="504"/>
    </location>
</feature>
<dbReference type="InterPro" id="IPR005828">
    <property type="entry name" value="MFS_sugar_transport-like"/>
</dbReference>
<feature type="transmembrane region" description="Helical" evidence="6">
    <location>
        <begin position="257"/>
        <end position="276"/>
    </location>
</feature>
<dbReference type="GO" id="GO:0022857">
    <property type="term" value="F:transmembrane transporter activity"/>
    <property type="evidence" value="ECO:0007669"/>
    <property type="project" value="InterPro"/>
</dbReference>